<dbReference type="SUPFAM" id="SSF54292">
    <property type="entry name" value="2Fe-2S ferredoxin-like"/>
    <property type="match status" value="1"/>
</dbReference>
<dbReference type="Pfam" id="PF00111">
    <property type="entry name" value="Fer2"/>
    <property type="match status" value="1"/>
</dbReference>
<dbReference type="PROSITE" id="PS00197">
    <property type="entry name" value="2FE2S_FER_1"/>
    <property type="match status" value="1"/>
</dbReference>
<dbReference type="AlphaFoldDB" id="A0A1H7PL66"/>
<dbReference type="CDD" id="cd00207">
    <property type="entry name" value="fer2"/>
    <property type="match status" value="1"/>
</dbReference>
<feature type="compositionally biased region" description="Basic and acidic residues" evidence="9">
    <location>
        <begin position="77"/>
        <end position="87"/>
    </location>
</feature>
<name>A0A1H7PL66_HALLR</name>
<dbReference type="PROSITE" id="PS51085">
    <property type="entry name" value="2FE2S_FER_2"/>
    <property type="match status" value="1"/>
</dbReference>
<dbReference type="SUPFAM" id="SSF46565">
    <property type="entry name" value="Chaperone J-domain"/>
    <property type="match status" value="1"/>
</dbReference>
<sequence length="236" mass="26000">MDTPFEILGLDPDADEDDLVDAYRERIKAAHPDHGGSAEEFRRVRTAYEAIKEGYTAEDHAADLQRAAEESEADEEREGKPDAERTDSAAAAAGRPDGVRVEYLSYAALDDFGWTIHDDDLFEKAAEEDLRTEDYGEIFVSPRDTLLEAAQEHGLGWPYACRGGACANCAVAVVDGDLEMPANHVLSSEMMDNGIRLSCIGTPVTDDMKVVFDIKHLPGLEELRLPPQQARRMSSD</sequence>
<dbReference type="InterPro" id="IPR036010">
    <property type="entry name" value="2Fe-2S_ferredoxin-like_sf"/>
</dbReference>
<reference evidence="12 13" key="1">
    <citation type="submission" date="2016-10" db="EMBL/GenBank/DDBJ databases">
        <authorList>
            <person name="de Groot N.N."/>
        </authorList>
    </citation>
    <scope>NUCLEOTIDE SEQUENCE [LARGE SCALE GENOMIC DNA]</scope>
    <source>
        <strain evidence="12 13">CDM_5</strain>
    </source>
</reference>
<dbReference type="Pfam" id="PF00226">
    <property type="entry name" value="DnaJ"/>
    <property type="match status" value="1"/>
</dbReference>
<evidence type="ECO:0000313" key="13">
    <source>
        <dbReference type="Proteomes" id="UP000183894"/>
    </source>
</evidence>
<dbReference type="PANTHER" id="PTHR43112">
    <property type="entry name" value="FERREDOXIN"/>
    <property type="match status" value="1"/>
</dbReference>
<protein>
    <submittedName>
        <fullName evidence="12">Ferredoxin</fullName>
    </submittedName>
</protein>
<evidence type="ECO:0000313" key="12">
    <source>
        <dbReference type="EMBL" id="SEL36369.1"/>
    </source>
</evidence>
<organism evidence="12 13">
    <name type="scientific">Haloferax larsenii</name>
    <dbReference type="NCBI Taxonomy" id="302484"/>
    <lineage>
        <taxon>Archaea</taxon>
        <taxon>Methanobacteriati</taxon>
        <taxon>Methanobacteriota</taxon>
        <taxon>Stenosarchaea group</taxon>
        <taxon>Halobacteria</taxon>
        <taxon>Halobacteriales</taxon>
        <taxon>Haloferacaceae</taxon>
        <taxon>Haloferax</taxon>
    </lineage>
</organism>
<evidence type="ECO:0000256" key="7">
    <source>
        <dbReference type="ARBA" id="ARBA00023014"/>
    </source>
</evidence>
<evidence type="ECO:0000256" key="6">
    <source>
        <dbReference type="ARBA" id="ARBA00023004"/>
    </source>
</evidence>
<dbReference type="GO" id="GO:0051537">
    <property type="term" value="F:2 iron, 2 sulfur cluster binding"/>
    <property type="evidence" value="ECO:0007669"/>
    <property type="project" value="UniProtKB-KW"/>
</dbReference>
<keyword evidence="5" id="KW-0249">Electron transport</keyword>
<comment type="similarity">
    <text evidence="1">Belongs to the 2Fe2S plant-type ferredoxin family.</text>
</comment>
<dbReference type="EMBL" id="FOAD01000004">
    <property type="protein sequence ID" value="SEL36369.1"/>
    <property type="molecule type" value="Genomic_DNA"/>
</dbReference>
<evidence type="ECO:0000256" key="5">
    <source>
        <dbReference type="ARBA" id="ARBA00022982"/>
    </source>
</evidence>
<keyword evidence="2" id="KW-0813">Transport</keyword>
<dbReference type="InterPro" id="IPR012675">
    <property type="entry name" value="Beta-grasp_dom_sf"/>
</dbReference>
<keyword evidence="6" id="KW-0408">Iron</keyword>
<keyword evidence="3" id="KW-0001">2Fe-2S</keyword>
<feature type="region of interest" description="Disordered" evidence="9">
    <location>
        <begin position="54"/>
        <end position="94"/>
    </location>
</feature>
<feature type="domain" description="2Fe-2S ferredoxin-type" evidence="11">
    <location>
        <begin position="126"/>
        <end position="216"/>
    </location>
</feature>
<feature type="domain" description="J" evidence="10">
    <location>
        <begin position="3"/>
        <end position="73"/>
    </location>
</feature>
<comment type="cofactor">
    <cofactor evidence="8">
        <name>[2Fe-2S] cluster</name>
        <dbReference type="ChEBI" id="CHEBI:190135"/>
    </cofactor>
</comment>
<feature type="compositionally biased region" description="Basic and acidic residues" evidence="9">
    <location>
        <begin position="54"/>
        <end position="69"/>
    </location>
</feature>
<dbReference type="OrthoDB" id="195646at2157"/>
<evidence type="ECO:0000256" key="4">
    <source>
        <dbReference type="ARBA" id="ARBA00022723"/>
    </source>
</evidence>
<dbReference type="Gene3D" id="3.10.20.30">
    <property type="match status" value="1"/>
</dbReference>
<dbReference type="Proteomes" id="UP000183894">
    <property type="component" value="Unassembled WGS sequence"/>
</dbReference>
<dbReference type="InterPro" id="IPR053441">
    <property type="entry name" value="2Fe2S_Ferredoxin"/>
</dbReference>
<dbReference type="SMART" id="SM00271">
    <property type="entry name" value="DnaJ"/>
    <property type="match status" value="1"/>
</dbReference>
<dbReference type="InterPro" id="IPR001041">
    <property type="entry name" value="2Fe-2S_ferredoxin-type"/>
</dbReference>
<keyword evidence="7" id="KW-0411">Iron-sulfur</keyword>
<dbReference type="CDD" id="cd06257">
    <property type="entry name" value="DnaJ"/>
    <property type="match status" value="1"/>
</dbReference>
<dbReference type="InterPro" id="IPR001623">
    <property type="entry name" value="DnaJ_domain"/>
</dbReference>
<dbReference type="Gene3D" id="1.10.287.110">
    <property type="entry name" value="DnaJ domain"/>
    <property type="match status" value="1"/>
</dbReference>
<keyword evidence="4" id="KW-0479">Metal-binding</keyword>
<dbReference type="PROSITE" id="PS50076">
    <property type="entry name" value="DNAJ_2"/>
    <property type="match status" value="1"/>
</dbReference>
<evidence type="ECO:0000259" key="11">
    <source>
        <dbReference type="PROSITE" id="PS51085"/>
    </source>
</evidence>
<dbReference type="InterPro" id="IPR036869">
    <property type="entry name" value="J_dom_sf"/>
</dbReference>
<gene>
    <name evidence="12" type="ORF">SAMN04488691_104123</name>
</gene>
<evidence type="ECO:0000256" key="1">
    <source>
        <dbReference type="ARBA" id="ARBA00007874"/>
    </source>
</evidence>
<dbReference type="NCBIfam" id="NF041393">
    <property type="entry name" value="Frdxn_Halo"/>
    <property type="match status" value="1"/>
</dbReference>
<dbReference type="RefSeq" id="WP_074793728.1">
    <property type="nucleotide sequence ID" value="NZ_FOAD01000004.1"/>
</dbReference>
<evidence type="ECO:0000256" key="8">
    <source>
        <dbReference type="ARBA" id="ARBA00034078"/>
    </source>
</evidence>
<accession>A0A1H7PL66</accession>
<evidence type="ECO:0000256" key="9">
    <source>
        <dbReference type="SAM" id="MobiDB-lite"/>
    </source>
</evidence>
<evidence type="ECO:0000256" key="2">
    <source>
        <dbReference type="ARBA" id="ARBA00022448"/>
    </source>
</evidence>
<evidence type="ECO:0000259" key="10">
    <source>
        <dbReference type="PROSITE" id="PS50076"/>
    </source>
</evidence>
<proteinExistence type="inferred from homology"/>
<dbReference type="InterPro" id="IPR006058">
    <property type="entry name" value="2Fe2S_fd_BS"/>
</dbReference>
<dbReference type="GO" id="GO:0046872">
    <property type="term" value="F:metal ion binding"/>
    <property type="evidence" value="ECO:0007669"/>
    <property type="project" value="UniProtKB-KW"/>
</dbReference>
<evidence type="ECO:0000256" key="3">
    <source>
        <dbReference type="ARBA" id="ARBA00022714"/>
    </source>
</evidence>
<dbReference type="PANTHER" id="PTHR43112:SF3">
    <property type="entry name" value="FERREDOXIN-2, CHLOROPLASTIC"/>
    <property type="match status" value="1"/>
</dbReference>